<name>A0A242L1D9_ENTMU</name>
<protein>
    <submittedName>
        <fullName evidence="5">Uncharacterized protein</fullName>
    </submittedName>
</protein>
<evidence type="ECO:0000313" key="6">
    <source>
        <dbReference type="Proteomes" id="UP000195024"/>
    </source>
</evidence>
<gene>
    <name evidence="5" type="ORF">A5802_001157</name>
</gene>
<dbReference type="PANTHER" id="PTHR37806">
    <property type="entry name" value="LMO0724 PROTEIN"/>
    <property type="match status" value="1"/>
</dbReference>
<feature type="chain" id="PRO_5012760539" evidence="2">
    <location>
        <begin position="31"/>
        <end position="465"/>
    </location>
</feature>
<dbReference type="InterPro" id="IPR039564">
    <property type="entry name" value="Peptidase_C39-like"/>
</dbReference>
<comment type="caution">
    <text evidence="5">The sequence shown here is derived from an EMBL/GenBank/DDBJ whole genome shotgun (WGS) entry which is preliminary data.</text>
</comment>
<feature type="domain" description="Peptidase C39-like" evidence="3">
    <location>
        <begin position="288"/>
        <end position="439"/>
    </location>
</feature>
<evidence type="ECO:0000313" key="5">
    <source>
        <dbReference type="EMBL" id="OTP27422.1"/>
    </source>
</evidence>
<keyword evidence="2" id="KW-0732">Signal</keyword>
<proteinExistence type="predicted"/>
<feature type="region of interest" description="Disordered" evidence="1">
    <location>
        <begin position="37"/>
        <end position="99"/>
    </location>
</feature>
<dbReference type="RefSeq" id="WP_086334736.1">
    <property type="nucleotide sequence ID" value="NZ_NGMS01000001.1"/>
</dbReference>
<evidence type="ECO:0000259" key="3">
    <source>
        <dbReference type="Pfam" id="PF13529"/>
    </source>
</evidence>
<dbReference type="Proteomes" id="UP000195024">
    <property type="component" value="Unassembled WGS sequence"/>
</dbReference>
<feature type="domain" description="DUF5648" evidence="4">
    <location>
        <begin position="146"/>
        <end position="275"/>
    </location>
</feature>
<evidence type="ECO:0000256" key="1">
    <source>
        <dbReference type="SAM" id="MobiDB-lite"/>
    </source>
</evidence>
<dbReference type="EMBL" id="NGMS01000001">
    <property type="protein sequence ID" value="OTP27422.1"/>
    <property type="molecule type" value="Genomic_DNA"/>
</dbReference>
<feature type="compositionally biased region" description="Low complexity" evidence="1">
    <location>
        <begin position="37"/>
        <end position="82"/>
    </location>
</feature>
<sequence>MKRGFITKGICGFTILAILASSFGVSQVFAEDSSTMATSTESTQTSAAPQIKNTETNEVSQQTETTETTETEVPTQESQQTTSIQASEETEVQPEQPQTAIVDGVEVALEAPEKAGKNEADITQAPKEELIEGSPRLFRAAVQTIPMYRLFNPHSGEHFYTRDTGERDNLRRIGWNYEGVGWQAPTSGDPVYRLYNRYNGEHFYTLNAKERDSITKQGWKYEGIGWYSYKGANAIPVSRLYSKRVNWHHYTLDENEKKVITKQGWVYEGVGWYAVGSGQQNQEDYKLLGVKNYNQYALGAPSGCEGASLLQALQYKGKITNWSLTQFLNTIPKSPNGNPNSGFVGSPFVENSWTYSAIYPAPLTTWGKKYGNAQNISGSSMNTLLNEVKNGHPVVAWVTINFQPIRWGNWNFGVAANNNHAVTLDGYNKGSNQVHVSDPISGSYWMNRTTFENIYNARKYAVVVR</sequence>
<evidence type="ECO:0000256" key="2">
    <source>
        <dbReference type="SAM" id="SignalP"/>
    </source>
</evidence>
<organism evidence="5 6">
    <name type="scientific">Enterococcus mundtii</name>
    <dbReference type="NCBI Taxonomy" id="53346"/>
    <lineage>
        <taxon>Bacteria</taxon>
        <taxon>Bacillati</taxon>
        <taxon>Bacillota</taxon>
        <taxon>Bacilli</taxon>
        <taxon>Lactobacillales</taxon>
        <taxon>Enterococcaceae</taxon>
        <taxon>Enterococcus</taxon>
    </lineage>
</organism>
<dbReference type="Gene3D" id="3.90.70.10">
    <property type="entry name" value="Cysteine proteinases"/>
    <property type="match status" value="1"/>
</dbReference>
<dbReference type="PANTHER" id="PTHR37806:SF1">
    <property type="entry name" value="PEPTIDASE C39-LIKE DOMAIN-CONTAINING PROTEIN"/>
    <property type="match status" value="1"/>
</dbReference>
<dbReference type="Pfam" id="PF18885">
    <property type="entry name" value="DUF5648"/>
    <property type="match status" value="1"/>
</dbReference>
<dbReference type="AlphaFoldDB" id="A0A242L1D9"/>
<evidence type="ECO:0000259" key="4">
    <source>
        <dbReference type="Pfam" id="PF18885"/>
    </source>
</evidence>
<reference evidence="5 6" key="1">
    <citation type="submission" date="2017-05" db="EMBL/GenBank/DDBJ databases">
        <title>The Genome Sequence of Enterococcus mundtii 6B1_DIV0119.</title>
        <authorList>
            <consortium name="The Broad Institute Genomics Platform"/>
            <consortium name="The Broad Institute Genomic Center for Infectious Diseases"/>
            <person name="Earl A."/>
            <person name="Manson A."/>
            <person name="Schwartman J."/>
            <person name="Gilmore M."/>
            <person name="Abouelleil A."/>
            <person name="Cao P."/>
            <person name="Chapman S."/>
            <person name="Cusick C."/>
            <person name="Shea T."/>
            <person name="Young S."/>
            <person name="Neafsey D."/>
            <person name="Nusbaum C."/>
            <person name="Birren B."/>
        </authorList>
    </citation>
    <scope>NUCLEOTIDE SEQUENCE [LARGE SCALE GENOMIC DNA]</scope>
    <source>
        <strain evidence="5 6">6B1_DIV0119</strain>
    </source>
</reference>
<dbReference type="InterPro" id="IPR043708">
    <property type="entry name" value="DUF5648"/>
</dbReference>
<dbReference type="Pfam" id="PF13529">
    <property type="entry name" value="Peptidase_C39_2"/>
    <property type="match status" value="1"/>
</dbReference>
<feature type="signal peptide" evidence="2">
    <location>
        <begin position="1"/>
        <end position="30"/>
    </location>
</feature>
<accession>A0A242L1D9</accession>